<evidence type="ECO:0000256" key="4">
    <source>
        <dbReference type="ARBA" id="ARBA00022679"/>
    </source>
</evidence>
<dbReference type="PANTHER" id="PTHR11062">
    <property type="entry name" value="EXOSTOSIN HEPARAN SULFATE GLYCOSYLTRANSFERASE -RELATED"/>
    <property type="match status" value="1"/>
</dbReference>
<keyword evidence="7" id="KW-0472">Membrane</keyword>
<keyword evidence="4" id="KW-0808">Transferase</keyword>
<dbReference type="Pfam" id="PF03016">
    <property type="entry name" value="Exostosin_GT47"/>
    <property type="match status" value="1"/>
</dbReference>
<gene>
    <name evidence="10" type="primary">LOC108834939</name>
</gene>
<evidence type="ECO:0000256" key="2">
    <source>
        <dbReference type="ARBA" id="ARBA00010271"/>
    </source>
</evidence>
<evidence type="ECO:0000256" key="6">
    <source>
        <dbReference type="ARBA" id="ARBA00023034"/>
    </source>
</evidence>
<keyword evidence="3 10" id="KW-0328">Glycosyltransferase</keyword>
<proteinExistence type="inferred from homology"/>
<dbReference type="GeneID" id="108834939"/>
<reference evidence="9" key="1">
    <citation type="journal article" date="2019" name="Database">
        <title>The radish genome database (RadishGD): an integrated information resource for radish genomics.</title>
        <authorList>
            <person name="Yu H.J."/>
            <person name="Baek S."/>
            <person name="Lee Y.J."/>
            <person name="Cho A."/>
            <person name="Mun J.H."/>
        </authorList>
    </citation>
    <scope>NUCLEOTIDE SEQUENCE [LARGE SCALE GENOMIC DNA]</scope>
    <source>
        <strain evidence="9">cv. WK10039</strain>
    </source>
</reference>
<dbReference type="KEGG" id="rsz:108834939"/>
<dbReference type="GO" id="GO:0016757">
    <property type="term" value="F:glycosyltransferase activity"/>
    <property type="evidence" value="ECO:0007669"/>
    <property type="project" value="UniProtKB-KW"/>
</dbReference>
<keyword evidence="5" id="KW-0735">Signal-anchor</keyword>
<evidence type="ECO:0000256" key="1">
    <source>
        <dbReference type="ARBA" id="ARBA00004323"/>
    </source>
</evidence>
<evidence type="ECO:0000313" key="10">
    <source>
        <dbReference type="RefSeq" id="XP_018463754.2"/>
    </source>
</evidence>
<evidence type="ECO:0000313" key="9">
    <source>
        <dbReference type="Proteomes" id="UP000504610"/>
    </source>
</evidence>
<dbReference type="InterPro" id="IPR004263">
    <property type="entry name" value="Exostosin"/>
</dbReference>
<evidence type="ECO:0000256" key="3">
    <source>
        <dbReference type="ARBA" id="ARBA00022676"/>
    </source>
</evidence>
<dbReference type="Proteomes" id="UP000504610">
    <property type="component" value="Chromosome 6"/>
</dbReference>
<reference evidence="10" key="2">
    <citation type="submission" date="2025-08" db="UniProtKB">
        <authorList>
            <consortium name="RefSeq"/>
        </authorList>
    </citation>
    <scope>IDENTIFICATION</scope>
    <source>
        <tissue evidence="10">Leaf</tissue>
    </source>
</reference>
<evidence type="ECO:0000256" key="5">
    <source>
        <dbReference type="ARBA" id="ARBA00022968"/>
    </source>
</evidence>
<comment type="subcellular location">
    <subcellularLocation>
        <location evidence="1">Golgi apparatus membrane</location>
        <topology evidence="1">Single-pass type II membrane protein</topology>
    </subcellularLocation>
</comment>
<dbReference type="GO" id="GO:0000139">
    <property type="term" value="C:Golgi membrane"/>
    <property type="evidence" value="ECO:0007669"/>
    <property type="project" value="UniProtKB-SubCell"/>
</dbReference>
<protein>
    <submittedName>
        <fullName evidence="10">Probable xyloglucan galactosyltransferase GT15</fullName>
    </submittedName>
</protein>
<dbReference type="InterPro" id="IPR040911">
    <property type="entry name" value="Exostosin_GT47"/>
</dbReference>
<accession>A0A6J0LVD2</accession>
<keyword evidence="9" id="KW-1185">Reference proteome</keyword>
<keyword evidence="7" id="KW-1133">Transmembrane helix</keyword>
<dbReference type="PANTHER" id="PTHR11062:SF204">
    <property type="entry name" value="XYLOGLUCAN GALACTOSYLTRANSFERASE GT15-RELATED"/>
    <property type="match status" value="1"/>
</dbReference>
<evidence type="ECO:0000259" key="8">
    <source>
        <dbReference type="Pfam" id="PF03016"/>
    </source>
</evidence>
<dbReference type="OrthoDB" id="1924787at2759"/>
<dbReference type="RefSeq" id="XP_018463754.2">
    <property type="nucleotide sequence ID" value="XM_018608252.2"/>
</dbReference>
<organism evidence="9 10">
    <name type="scientific">Raphanus sativus</name>
    <name type="common">Radish</name>
    <name type="synonym">Raphanus raphanistrum var. sativus</name>
    <dbReference type="NCBI Taxonomy" id="3726"/>
    <lineage>
        <taxon>Eukaryota</taxon>
        <taxon>Viridiplantae</taxon>
        <taxon>Streptophyta</taxon>
        <taxon>Embryophyta</taxon>
        <taxon>Tracheophyta</taxon>
        <taxon>Spermatophyta</taxon>
        <taxon>Magnoliopsida</taxon>
        <taxon>eudicotyledons</taxon>
        <taxon>Gunneridae</taxon>
        <taxon>Pentapetalae</taxon>
        <taxon>rosids</taxon>
        <taxon>malvids</taxon>
        <taxon>Brassicales</taxon>
        <taxon>Brassicaceae</taxon>
        <taxon>Brassiceae</taxon>
        <taxon>Raphanus</taxon>
    </lineage>
</organism>
<dbReference type="AlphaFoldDB" id="A0A6J0LVD2"/>
<keyword evidence="7" id="KW-0812">Transmembrane</keyword>
<name>A0A6J0LVD2_RAPSA</name>
<feature type="transmembrane region" description="Helical" evidence="7">
    <location>
        <begin position="21"/>
        <end position="39"/>
    </location>
</feature>
<sequence>MDNNNNSIENQPARKKKPTNLLLIPCLLITTSMLLLYLSQNKIILISTTTTTISESDYNHRLGDHSCLGRYIYIHDLPSRFNKDILQDCESISRPKDKTSMCKYIENSGLGPQMSDGDTTDSKYSRSWYATNQFMLEVIFHEKMKRYECLTRNSLLASAIYVPYYAGLDLRRSMQWSCNVSERDAAGKEMFKWIKKQPQWKGLSGKDHFLVTGRISKDFVRHSEDNSSWGTNLLLLPESQNLSFLTIERSPKRHNEFAIPYPTYFHPTSAVEIRQWQDKIKLTNRTVLFSFVGAQRPSINYKGLVRTKVIQQCKNSSKTCRFLDCDVRANICDDPISLMKLLESSVFCLQPPGDSLTRRSVFDSILAGCIPVFFSQGSAYKQYIWHIPNNNSEYSVYIPFKELRKGEKNKIEEILSRIPNEKVVGMRENVIRLVPKIVYTKSNRHKPDGETLEDAFDIAVKEW</sequence>
<comment type="similarity">
    <text evidence="2">Belongs to the glycosyltransferase 47 family.</text>
</comment>
<feature type="domain" description="Exostosin GT47" evidence="8">
    <location>
        <begin position="67"/>
        <end position="405"/>
    </location>
</feature>
<keyword evidence="6" id="KW-0333">Golgi apparatus</keyword>
<evidence type="ECO:0000256" key="7">
    <source>
        <dbReference type="SAM" id="Phobius"/>
    </source>
</evidence>